<organism evidence="1">
    <name type="scientific">Solivirus sp</name>
    <dbReference type="NCBI Taxonomy" id="2487772"/>
    <lineage>
        <taxon>Viruses</taxon>
        <taxon>Pithoviruses</taxon>
    </lineage>
</organism>
<dbReference type="EMBL" id="MK072489">
    <property type="protein sequence ID" value="AYV85849.1"/>
    <property type="molecule type" value="Genomic_DNA"/>
</dbReference>
<protein>
    <submittedName>
        <fullName evidence="1">Uncharacterized protein</fullName>
    </submittedName>
</protein>
<accession>A0A3G5AJP4</accession>
<name>A0A3G5AJP4_9VIRU</name>
<reference evidence="1" key="1">
    <citation type="submission" date="2018-10" db="EMBL/GenBank/DDBJ databases">
        <title>Hidden diversity of soil giant viruses.</title>
        <authorList>
            <person name="Schulz F."/>
            <person name="Alteio L."/>
            <person name="Goudeau D."/>
            <person name="Ryan E.M."/>
            <person name="Malmstrom R.R."/>
            <person name="Blanchard J."/>
            <person name="Woyke T."/>
        </authorList>
    </citation>
    <scope>NUCLEOTIDE SEQUENCE</scope>
    <source>
        <strain evidence="1">SOV1</strain>
    </source>
</reference>
<gene>
    <name evidence="1" type="ORF">Solivirus1_6</name>
</gene>
<evidence type="ECO:0000313" key="1">
    <source>
        <dbReference type="EMBL" id="AYV85849.1"/>
    </source>
</evidence>
<proteinExistence type="predicted"/>
<sequence>MTTIEHIRRMAPSVPLIDVKIRELEQQKQLFTQSANPGIALIIEEELNNYREVRRIVASRRGY</sequence>